<keyword evidence="3 8" id="KW-0732">Signal</keyword>
<evidence type="ECO:0000313" key="11">
    <source>
        <dbReference type="Proteomes" id="UP000016543"/>
    </source>
</evidence>
<organism evidence="10 11">
    <name type="scientific">Idiomarina baltica OS145</name>
    <dbReference type="NCBI Taxonomy" id="314276"/>
    <lineage>
        <taxon>Bacteria</taxon>
        <taxon>Pseudomonadati</taxon>
        <taxon>Pseudomonadota</taxon>
        <taxon>Gammaproteobacteria</taxon>
        <taxon>Alteromonadales</taxon>
        <taxon>Idiomarinaceae</taxon>
        <taxon>Idiomarina</taxon>
    </lineage>
</organism>
<dbReference type="Pfam" id="PF01323">
    <property type="entry name" value="DSBA"/>
    <property type="match status" value="1"/>
</dbReference>
<gene>
    <name evidence="10" type="ORF">OS145_06424</name>
</gene>
<comment type="subcellular location">
    <subcellularLocation>
        <location evidence="1 7">Periplasm</location>
    </subcellularLocation>
</comment>
<dbReference type="PANTHER" id="PTHR35891:SF3">
    <property type="entry name" value="THIOL:DISULFIDE INTERCHANGE PROTEIN DSBL"/>
    <property type="match status" value="1"/>
</dbReference>
<dbReference type="Proteomes" id="UP000016543">
    <property type="component" value="Unassembled WGS sequence"/>
</dbReference>
<keyword evidence="5 7" id="KW-1015">Disulfide bond</keyword>
<evidence type="ECO:0000256" key="1">
    <source>
        <dbReference type="ARBA" id="ARBA00004418"/>
    </source>
</evidence>
<evidence type="ECO:0000256" key="5">
    <source>
        <dbReference type="ARBA" id="ARBA00023157"/>
    </source>
</evidence>
<dbReference type="PIRSF" id="PIRSF001488">
    <property type="entry name" value="Tdi_protein"/>
    <property type="match status" value="1"/>
</dbReference>
<dbReference type="InterPro" id="IPR050824">
    <property type="entry name" value="Thiol_disulfide_DsbA"/>
</dbReference>
<dbReference type="SUPFAM" id="SSF52833">
    <property type="entry name" value="Thioredoxin-like"/>
    <property type="match status" value="1"/>
</dbReference>
<dbReference type="Gene3D" id="3.40.30.10">
    <property type="entry name" value="Glutaredoxin"/>
    <property type="match status" value="1"/>
</dbReference>
<dbReference type="RefSeq" id="WP_006955860.1">
    <property type="nucleotide sequence ID" value="NZ_CH672406.1"/>
</dbReference>
<comment type="caution">
    <text evidence="10">The sequence shown here is derived from an EMBL/GenBank/DDBJ whole genome shotgun (WGS) entry which is preliminary data.</text>
</comment>
<sequence length="208" mass="23411">MRYFIQATLVSIMVFLCAPAASQTFKEGVHYDVIDGVDQANDDGLVEFYSLYCSYCYRYEPIADAMKTAFADQFSKVHVASVAPSPEAGSTITRAYILAQKMDIAEKINRVMFDYNFKKGHLLREPEDIRNVFIVNGIDGQTFDKGIASFAVTARFNQWQRLIDKLGVRATPTFVVNGKYRINPTSLRDSDDLTASLINLAGYLLEKE</sequence>
<comment type="similarity">
    <text evidence="2">Belongs to the thioredoxin family. DsbA subfamily.</text>
</comment>
<feature type="signal peptide" evidence="8">
    <location>
        <begin position="1"/>
        <end position="20"/>
    </location>
</feature>
<dbReference type="InterPro" id="IPR023205">
    <property type="entry name" value="DsbA/DsbL"/>
</dbReference>
<dbReference type="PANTHER" id="PTHR35891">
    <property type="entry name" value="THIOL:DISULFIDE INTERCHANGE PROTEIN DSBA"/>
    <property type="match status" value="1"/>
</dbReference>
<feature type="chain" id="PRO_5045310678" description="Thiol:disulfide interchange protein" evidence="8">
    <location>
        <begin position="21"/>
        <end position="208"/>
    </location>
</feature>
<keyword evidence="10" id="KW-0413">Isomerase</keyword>
<dbReference type="GO" id="GO:0016853">
    <property type="term" value="F:isomerase activity"/>
    <property type="evidence" value="ECO:0007669"/>
    <property type="project" value="UniProtKB-KW"/>
</dbReference>
<evidence type="ECO:0000256" key="2">
    <source>
        <dbReference type="ARBA" id="ARBA00005791"/>
    </source>
</evidence>
<evidence type="ECO:0000313" key="10">
    <source>
        <dbReference type="EMBL" id="EAQ31715.1"/>
    </source>
</evidence>
<evidence type="ECO:0000256" key="4">
    <source>
        <dbReference type="ARBA" id="ARBA00022764"/>
    </source>
</evidence>
<evidence type="ECO:0000259" key="9">
    <source>
        <dbReference type="PROSITE" id="PS51352"/>
    </source>
</evidence>
<dbReference type="InterPro" id="IPR013766">
    <property type="entry name" value="Thioredoxin_domain"/>
</dbReference>
<dbReference type="InterPro" id="IPR036249">
    <property type="entry name" value="Thioredoxin-like_sf"/>
</dbReference>
<accession>A0ABM9WLE3</accession>
<feature type="domain" description="Thioredoxin" evidence="9">
    <location>
        <begin position="12"/>
        <end position="202"/>
    </location>
</feature>
<keyword evidence="11" id="KW-1185">Reference proteome</keyword>
<keyword evidence="6" id="KW-0676">Redox-active center</keyword>
<proteinExistence type="inferred from homology"/>
<keyword evidence="4 7" id="KW-0574">Periplasm</keyword>
<evidence type="ECO:0000256" key="8">
    <source>
        <dbReference type="SAM" id="SignalP"/>
    </source>
</evidence>
<dbReference type="CDD" id="cd03019">
    <property type="entry name" value="DsbA_DsbA"/>
    <property type="match status" value="1"/>
</dbReference>
<evidence type="ECO:0000256" key="3">
    <source>
        <dbReference type="ARBA" id="ARBA00022729"/>
    </source>
</evidence>
<dbReference type="InterPro" id="IPR001853">
    <property type="entry name" value="DSBA-like_thioredoxin_dom"/>
</dbReference>
<evidence type="ECO:0000256" key="6">
    <source>
        <dbReference type="ARBA" id="ARBA00023284"/>
    </source>
</evidence>
<name>A0ABM9WLE3_9GAMM</name>
<dbReference type="PROSITE" id="PS51352">
    <property type="entry name" value="THIOREDOXIN_2"/>
    <property type="match status" value="1"/>
</dbReference>
<protein>
    <recommendedName>
        <fullName evidence="7">Thiol:disulfide interchange protein</fullName>
    </recommendedName>
</protein>
<dbReference type="EMBL" id="AAMX01000012">
    <property type="protein sequence ID" value="EAQ31715.1"/>
    <property type="molecule type" value="Genomic_DNA"/>
</dbReference>
<evidence type="ECO:0000256" key="7">
    <source>
        <dbReference type="PIRNR" id="PIRNR001488"/>
    </source>
</evidence>
<reference evidence="10 11" key="1">
    <citation type="submission" date="2006-01" db="EMBL/GenBank/DDBJ databases">
        <authorList>
            <person name="Brettar I."/>
            <person name="Hofle M."/>
            <person name="Ferriera S."/>
            <person name="Johnson J."/>
            <person name="Kravitz S."/>
            <person name="Halpern A."/>
            <person name="Remington K."/>
            <person name="Beeson K."/>
            <person name="Tran B."/>
            <person name="Rogers Y.-H."/>
            <person name="Friedman R."/>
            <person name="Venter J.C."/>
        </authorList>
    </citation>
    <scope>NUCLEOTIDE SEQUENCE [LARGE SCALE GENOMIC DNA]</scope>
    <source>
        <strain evidence="10 11">OS145</strain>
    </source>
</reference>